<gene>
    <name evidence="7" type="ORF">SAMN05660653_02230</name>
</gene>
<evidence type="ECO:0000256" key="4">
    <source>
        <dbReference type="ARBA" id="ARBA00022692"/>
    </source>
</evidence>
<dbReference type="Pfam" id="PF01899">
    <property type="entry name" value="MNHE"/>
    <property type="match status" value="1"/>
</dbReference>
<dbReference type="STRING" id="617002.SAMN05660653_02230"/>
<sequence>MIAFFKRFVLFLILWVILNEGIFRYPLLAGAGIGAATIFSFHLWPERLIHLNWRFLPGLVFYFIRSSLKGGLDIAYRAVSPSMPLQPDLIRIESRLENEAGVVLLAWMISLMPGTASINLERRVHLTIHVVDSRMYGEEDLRILEGRIARLVAPGK</sequence>
<dbReference type="OrthoDB" id="1492952at2"/>
<reference evidence="7 8" key="1">
    <citation type="submission" date="2016-10" db="EMBL/GenBank/DDBJ databases">
        <authorList>
            <person name="de Groot N.N."/>
        </authorList>
    </citation>
    <scope>NUCLEOTIDE SEQUENCE [LARGE SCALE GENOMIC DNA]</scope>
    <source>
        <strain evidence="7 8">ASO4-2</strain>
    </source>
</reference>
<evidence type="ECO:0000256" key="5">
    <source>
        <dbReference type="ARBA" id="ARBA00022989"/>
    </source>
</evidence>
<evidence type="ECO:0000256" key="2">
    <source>
        <dbReference type="ARBA" id="ARBA00006228"/>
    </source>
</evidence>
<organism evidence="7 8">
    <name type="scientific">Desulfonatronum thiosulfatophilum</name>
    <dbReference type="NCBI Taxonomy" id="617002"/>
    <lineage>
        <taxon>Bacteria</taxon>
        <taxon>Pseudomonadati</taxon>
        <taxon>Thermodesulfobacteriota</taxon>
        <taxon>Desulfovibrionia</taxon>
        <taxon>Desulfovibrionales</taxon>
        <taxon>Desulfonatronaceae</taxon>
        <taxon>Desulfonatronum</taxon>
    </lineage>
</organism>
<keyword evidence="8" id="KW-1185">Reference proteome</keyword>
<evidence type="ECO:0000256" key="3">
    <source>
        <dbReference type="ARBA" id="ARBA00022475"/>
    </source>
</evidence>
<dbReference type="AlphaFoldDB" id="A0A1G6DKH1"/>
<dbReference type="Proteomes" id="UP000198771">
    <property type="component" value="Unassembled WGS sequence"/>
</dbReference>
<accession>A0A1G6DKH1</accession>
<keyword evidence="5" id="KW-1133">Transmembrane helix</keyword>
<dbReference type="GO" id="GO:0008324">
    <property type="term" value="F:monoatomic cation transmembrane transporter activity"/>
    <property type="evidence" value="ECO:0007669"/>
    <property type="project" value="InterPro"/>
</dbReference>
<dbReference type="GO" id="GO:0005886">
    <property type="term" value="C:plasma membrane"/>
    <property type="evidence" value="ECO:0007669"/>
    <property type="project" value="UniProtKB-SubCell"/>
</dbReference>
<evidence type="ECO:0000256" key="1">
    <source>
        <dbReference type="ARBA" id="ARBA00004651"/>
    </source>
</evidence>
<comment type="subcellular location">
    <subcellularLocation>
        <location evidence="1">Cell membrane</location>
        <topology evidence="1">Multi-pass membrane protein</topology>
    </subcellularLocation>
</comment>
<dbReference type="EMBL" id="FMXO01000012">
    <property type="protein sequence ID" value="SDB45674.1"/>
    <property type="molecule type" value="Genomic_DNA"/>
</dbReference>
<evidence type="ECO:0000313" key="8">
    <source>
        <dbReference type="Proteomes" id="UP000198771"/>
    </source>
</evidence>
<proteinExistence type="inferred from homology"/>
<comment type="similarity">
    <text evidence="2">Belongs to the CPA3 antiporters (TC 2.A.63) subunit E family.</text>
</comment>
<keyword evidence="6" id="KW-0472">Membrane</keyword>
<keyword evidence="3" id="KW-1003">Cell membrane</keyword>
<dbReference type="PANTHER" id="PTHR34584">
    <property type="entry name" value="NA(+)/H(+) ANTIPORTER SUBUNIT E1"/>
    <property type="match status" value="1"/>
</dbReference>
<evidence type="ECO:0000256" key="6">
    <source>
        <dbReference type="ARBA" id="ARBA00023136"/>
    </source>
</evidence>
<dbReference type="PANTHER" id="PTHR34584:SF1">
    <property type="entry name" value="NA(+)_H(+) ANTIPORTER SUBUNIT E1"/>
    <property type="match status" value="1"/>
</dbReference>
<dbReference type="InterPro" id="IPR002758">
    <property type="entry name" value="Cation_antiport_E"/>
</dbReference>
<protein>
    <submittedName>
        <fullName evidence="7">Multicomponent Na+:H+ antiporter subunit E</fullName>
    </submittedName>
</protein>
<evidence type="ECO:0000313" key="7">
    <source>
        <dbReference type="EMBL" id="SDB45674.1"/>
    </source>
</evidence>
<dbReference type="RefSeq" id="WP_092121508.1">
    <property type="nucleotide sequence ID" value="NZ_FMXO01000012.1"/>
</dbReference>
<keyword evidence="4" id="KW-0812">Transmembrane</keyword>
<name>A0A1G6DKH1_9BACT</name>